<reference evidence="5 6" key="1">
    <citation type="submission" date="2018-08" db="EMBL/GenBank/DDBJ databases">
        <title>Genome and evolution of the arbuscular mycorrhizal fungus Diversispora epigaea (formerly Glomus versiforme) and its bacterial endosymbionts.</title>
        <authorList>
            <person name="Sun X."/>
            <person name="Fei Z."/>
            <person name="Harrison M."/>
        </authorList>
    </citation>
    <scope>NUCLEOTIDE SEQUENCE [LARGE SCALE GENOMIC DNA]</scope>
    <source>
        <strain evidence="5 6">IT104</strain>
    </source>
</reference>
<dbReference type="OrthoDB" id="8954335at2759"/>
<evidence type="ECO:0000256" key="3">
    <source>
        <dbReference type="SAM" id="Coils"/>
    </source>
</evidence>
<keyword evidence="2" id="KW-0342">GTP-binding</keyword>
<dbReference type="STRING" id="1348612.A0A397G1Y0"/>
<feature type="domain" description="AIG1-type G" evidence="4">
    <location>
        <begin position="35"/>
        <end position="135"/>
    </location>
</feature>
<dbReference type="Pfam" id="PF04548">
    <property type="entry name" value="AIG1"/>
    <property type="match status" value="1"/>
</dbReference>
<keyword evidence="6" id="KW-1185">Reference proteome</keyword>
<feature type="coiled-coil region" evidence="3">
    <location>
        <begin position="172"/>
        <end position="246"/>
    </location>
</feature>
<dbReference type="EMBL" id="PQFF01000657">
    <property type="protein sequence ID" value="RHZ43538.1"/>
    <property type="molecule type" value="Genomic_DNA"/>
</dbReference>
<comment type="caution">
    <text evidence="5">The sequence shown here is derived from an EMBL/GenBank/DDBJ whole genome shotgun (WGS) entry which is preliminary data.</text>
</comment>
<dbReference type="Proteomes" id="UP000266861">
    <property type="component" value="Unassembled WGS sequence"/>
</dbReference>
<keyword evidence="1" id="KW-0547">Nucleotide-binding</keyword>
<protein>
    <recommendedName>
        <fullName evidence="4">AIG1-type G domain-containing protein</fullName>
    </recommendedName>
</protein>
<sequence>MLLNKPHDKGPFGVSSKMVSGYILVIHYILEANDDTPGIFDKNKPDEVVFEKIARTVQKCAYGIKAILFVFEEKRFTEEQKNALNGIKMFLGEDAMNYMIAIFSHATKRQTENRDVMRNNWNSLVTSFIGNLGYRWGISPNSDYFFPGTTVYNARIREIKDFIISTRGVYSKESFESARRKQEKNRREKEEEEAKAAYEEMIRKEGIEKAEKNYQETLNEIIKAFEQKEKNSLDKLKTELQEQFKKEKQFLPLTIFLHGAGTMIANDISCSQLLMDLAFTPIRLWTKVFPLPIVKKSFIHMCKSWKLPTSFGAKHLVELK</sequence>
<evidence type="ECO:0000313" key="5">
    <source>
        <dbReference type="EMBL" id="RHZ43538.1"/>
    </source>
</evidence>
<dbReference type="Gene3D" id="3.40.50.300">
    <property type="entry name" value="P-loop containing nucleotide triphosphate hydrolases"/>
    <property type="match status" value="1"/>
</dbReference>
<gene>
    <name evidence="5" type="ORF">Glove_1033g3</name>
</gene>
<dbReference type="PANTHER" id="PTHR10903:SF184">
    <property type="entry name" value="GTP-BINDING PROTEIN A"/>
    <property type="match status" value="1"/>
</dbReference>
<evidence type="ECO:0000256" key="2">
    <source>
        <dbReference type="ARBA" id="ARBA00023134"/>
    </source>
</evidence>
<evidence type="ECO:0000256" key="1">
    <source>
        <dbReference type="ARBA" id="ARBA00022741"/>
    </source>
</evidence>
<dbReference type="GO" id="GO:0005525">
    <property type="term" value="F:GTP binding"/>
    <property type="evidence" value="ECO:0007669"/>
    <property type="project" value="UniProtKB-KW"/>
</dbReference>
<evidence type="ECO:0000259" key="4">
    <source>
        <dbReference type="Pfam" id="PF04548"/>
    </source>
</evidence>
<dbReference type="InterPro" id="IPR027417">
    <property type="entry name" value="P-loop_NTPase"/>
</dbReference>
<organism evidence="5 6">
    <name type="scientific">Diversispora epigaea</name>
    <dbReference type="NCBI Taxonomy" id="1348612"/>
    <lineage>
        <taxon>Eukaryota</taxon>
        <taxon>Fungi</taxon>
        <taxon>Fungi incertae sedis</taxon>
        <taxon>Mucoromycota</taxon>
        <taxon>Glomeromycotina</taxon>
        <taxon>Glomeromycetes</taxon>
        <taxon>Diversisporales</taxon>
        <taxon>Diversisporaceae</taxon>
        <taxon>Diversispora</taxon>
    </lineage>
</organism>
<proteinExistence type="predicted"/>
<evidence type="ECO:0000313" key="6">
    <source>
        <dbReference type="Proteomes" id="UP000266861"/>
    </source>
</evidence>
<dbReference type="AlphaFoldDB" id="A0A397G1Y0"/>
<keyword evidence="3" id="KW-0175">Coiled coil</keyword>
<accession>A0A397G1Y0</accession>
<dbReference type="PANTHER" id="PTHR10903">
    <property type="entry name" value="GTPASE, IMAP FAMILY MEMBER-RELATED"/>
    <property type="match status" value="1"/>
</dbReference>
<dbReference type="InterPro" id="IPR045058">
    <property type="entry name" value="GIMA/IAN/Toc"/>
</dbReference>
<name>A0A397G1Y0_9GLOM</name>
<dbReference type="InterPro" id="IPR006703">
    <property type="entry name" value="G_AIG1"/>
</dbReference>